<organism evidence="1 2">
    <name type="scientific">Tanacetum coccineum</name>
    <dbReference type="NCBI Taxonomy" id="301880"/>
    <lineage>
        <taxon>Eukaryota</taxon>
        <taxon>Viridiplantae</taxon>
        <taxon>Streptophyta</taxon>
        <taxon>Embryophyta</taxon>
        <taxon>Tracheophyta</taxon>
        <taxon>Spermatophyta</taxon>
        <taxon>Magnoliopsida</taxon>
        <taxon>eudicotyledons</taxon>
        <taxon>Gunneridae</taxon>
        <taxon>Pentapetalae</taxon>
        <taxon>asterids</taxon>
        <taxon>campanulids</taxon>
        <taxon>Asterales</taxon>
        <taxon>Asteraceae</taxon>
        <taxon>Asteroideae</taxon>
        <taxon>Anthemideae</taxon>
        <taxon>Anthemidinae</taxon>
        <taxon>Tanacetum</taxon>
    </lineage>
</organism>
<protein>
    <submittedName>
        <fullName evidence="1">Uncharacterized protein</fullName>
    </submittedName>
</protein>
<evidence type="ECO:0000313" key="1">
    <source>
        <dbReference type="EMBL" id="GJS96473.1"/>
    </source>
</evidence>
<reference evidence="1" key="2">
    <citation type="submission" date="2022-01" db="EMBL/GenBank/DDBJ databases">
        <authorList>
            <person name="Yamashiro T."/>
            <person name="Shiraishi A."/>
            <person name="Satake H."/>
            <person name="Nakayama K."/>
        </authorList>
    </citation>
    <scope>NUCLEOTIDE SEQUENCE</scope>
</reference>
<comment type="caution">
    <text evidence="1">The sequence shown here is derived from an EMBL/GenBank/DDBJ whole genome shotgun (WGS) entry which is preliminary data.</text>
</comment>
<dbReference type="Proteomes" id="UP001151760">
    <property type="component" value="Unassembled WGS sequence"/>
</dbReference>
<proteinExistence type="predicted"/>
<reference evidence="1" key="1">
    <citation type="journal article" date="2022" name="Int. J. Mol. Sci.">
        <title>Draft Genome of Tanacetum Coccineum: Genomic Comparison of Closely Related Tanacetum-Family Plants.</title>
        <authorList>
            <person name="Yamashiro T."/>
            <person name="Shiraishi A."/>
            <person name="Nakayama K."/>
            <person name="Satake H."/>
        </authorList>
    </citation>
    <scope>NUCLEOTIDE SEQUENCE</scope>
</reference>
<gene>
    <name evidence="1" type="ORF">Tco_0803441</name>
</gene>
<sequence>MENFIALNHKLDELIKSLKSLPKETNEEDLAAHEYREQQDLGTPMEVKPFNQTQLDDLALNTCIHDLFISFREVHSVDESETQPLPNFLSLDVNLGDKRGTDSPINLYSPGSFRVKENLDANVISHKILYSNTEHGEGAKMSRHSDDVMDCT</sequence>
<dbReference type="EMBL" id="BQNB010011889">
    <property type="protein sequence ID" value="GJS96473.1"/>
    <property type="molecule type" value="Genomic_DNA"/>
</dbReference>
<keyword evidence="2" id="KW-1185">Reference proteome</keyword>
<name>A0ABQ5A5Y6_9ASTR</name>
<accession>A0ABQ5A5Y6</accession>
<evidence type="ECO:0000313" key="2">
    <source>
        <dbReference type="Proteomes" id="UP001151760"/>
    </source>
</evidence>